<dbReference type="Pfam" id="PF14559">
    <property type="entry name" value="TPR_19"/>
    <property type="match status" value="1"/>
</dbReference>
<name>A0ABV2QGD1_9BURK</name>
<gene>
    <name evidence="1" type="ORF">ABIE13_005236</name>
</gene>
<dbReference type="InterPro" id="IPR005415">
    <property type="entry name" value="T3SS_Ca_resp_chp_LcrH/SycD"/>
</dbReference>
<reference evidence="1 2" key="1">
    <citation type="submission" date="2024-06" db="EMBL/GenBank/DDBJ databases">
        <title>Sorghum-associated microbial communities from plants grown in Nebraska, USA.</title>
        <authorList>
            <person name="Schachtman D."/>
        </authorList>
    </citation>
    <scope>NUCLEOTIDE SEQUENCE [LARGE SCALE GENOMIC DNA]</scope>
    <source>
        <strain evidence="1 2">2709</strain>
    </source>
</reference>
<proteinExistence type="predicted"/>
<dbReference type="Proteomes" id="UP001549320">
    <property type="component" value="Unassembled WGS sequence"/>
</dbReference>
<organism evidence="1 2">
    <name type="scientific">Ottowia thiooxydans</name>
    <dbReference type="NCBI Taxonomy" id="219182"/>
    <lineage>
        <taxon>Bacteria</taxon>
        <taxon>Pseudomonadati</taxon>
        <taxon>Pseudomonadota</taxon>
        <taxon>Betaproteobacteria</taxon>
        <taxon>Burkholderiales</taxon>
        <taxon>Comamonadaceae</taxon>
        <taxon>Ottowia</taxon>
    </lineage>
</organism>
<accession>A0ABV2QGD1</accession>
<sequence>MTDSSQSDTQADQFDLKAFSEAFHEEFEKLPAANRFSPEQLEVIYGMGYAHAQQKQWEQALPIFAFLSQYGPSRRHYLAGLAQCTRELGRLDEAKNVYALMLTLFPDHLEPGVQLAECQLALGEVSAALTTLNLLLEISEDGSSLKRRVQSFLDRLGSNLPQSAP</sequence>
<dbReference type="PRINTS" id="PR01595">
    <property type="entry name" value="SYCDCHAPRONE"/>
</dbReference>
<dbReference type="Gene3D" id="1.25.40.10">
    <property type="entry name" value="Tetratricopeptide repeat domain"/>
    <property type="match status" value="1"/>
</dbReference>
<protein>
    <submittedName>
        <fullName evidence="1">Type III secretion system low calcium response chaperone LcrH/SycD</fullName>
    </submittedName>
</protein>
<dbReference type="SUPFAM" id="SSF48452">
    <property type="entry name" value="TPR-like"/>
    <property type="match status" value="1"/>
</dbReference>
<dbReference type="InterPro" id="IPR011990">
    <property type="entry name" value="TPR-like_helical_dom_sf"/>
</dbReference>
<evidence type="ECO:0000313" key="1">
    <source>
        <dbReference type="EMBL" id="MET4580097.1"/>
    </source>
</evidence>
<dbReference type="EMBL" id="JBEPSH010000014">
    <property type="protein sequence ID" value="MET4580097.1"/>
    <property type="molecule type" value="Genomic_DNA"/>
</dbReference>
<keyword evidence="2" id="KW-1185">Reference proteome</keyword>
<comment type="caution">
    <text evidence="1">The sequence shown here is derived from an EMBL/GenBank/DDBJ whole genome shotgun (WGS) entry which is preliminary data.</text>
</comment>
<dbReference type="RefSeq" id="WP_354448766.1">
    <property type="nucleotide sequence ID" value="NZ_JBEPSH010000014.1"/>
</dbReference>
<evidence type="ECO:0000313" key="2">
    <source>
        <dbReference type="Proteomes" id="UP001549320"/>
    </source>
</evidence>